<gene>
    <name evidence="2" type="ORF">Slati_1077600</name>
</gene>
<dbReference type="PANTHER" id="PTHR31672:SF13">
    <property type="entry name" value="F-BOX PROTEIN CPR30-LIKE"/>
    <property type="match status" value="1"/>
</dbReference>
<sequence>MHGFGYDSSSDDYKVVTLSSCQRVTFVDVYSVKRGVWKRVGISPYSHVFPHLSSWVTFRKSICPGTFVNGAIHWLVPGREPGSPSVIAAFNLANEVFVEIPAPSGVDMLNILLNKLVVRGGCLCLLYTREHGQTDVWTMEEYGLKESWTKFTIHDDIRRPLGWLGDEEVVLLTTCEALVVYNRTNGKLRSMVVDGHRPVLDGCNFMESFVSTASIGPRSKT</sequence>
<accession>A0AAW2XTB8</accession>
<dbReference type="AlphaFoldDB" id="A0AAW2XTB8"/>
<dbReference type="EMBL" id="JACGWN010000003">
    <property type="protein sequence ID" value="KAL0457384.1"/>
    <property type="molecule type" value="Genomic_DNA"/>
</dbReference>
<dbReference type="NCBIfam" id="TIGR01640">
    <property type="entry name" value="F_box_assoc_1"/>
    <property type="match status" value="1"/>
</dbReference>
<evidence type="ECO:0000259" key="1">
    <source>
        <dbReference type="Pfam" id="PF07734"/>
    </source>
</evidence>
<dbReference type="Pfam" id="PF07734">
    <property type="entry name" value="FBA_1"/>
    <property type="match status" value="1"/>
</dbReference>
<feature type="domain" description="F-box associated beta-propeller type 1" evidence="1">
    <location>
        <begin position="3"/>
        <end position="182"/>
    </location>
</feature>
<dbReference type="InterPro" id="IPR006527">
    <property type="entry name" value="F-box-assoc_dom_typ1"/>
</dbReference>
<dbReference type="InterPro" id="IPR017451">
    <property type="entry name" value="F-box-assoc_interact_dom"/>
</dbReference>
<comment type="caution">
    <text evidence="2">The sequence shown here is derived from an EMBL/GenBank/DDBJ whole genome shotgun (WGS) entry which is preliminary data.</text>
</comment>
<evidence type="ECO:0000313" key="2">
    <source>
        <dbReference type="EMBL" id="KAL0457384.1"/>
    </source>
</evidence>
<reference evidence="2" key="2">
    <citation type="journal article" date="2024" name="Plant">
        <title>Genomic evolution and insights into agronomic trait innovations of Sesamum species.</title>
        <authorList>
            <person name="Miao H."/>
            <person name="Wang L."/>
            <person name="Qu L."/>
            <person name="Liu H."/>
            <person name="Sun Y."/>
            <person name="Le M."/>
            <person name="Wang Q."/>
            <person name="Wei S."/>
            <person name="Zheng Y."/>
            <person name="Lin W."/>
            <person name="Duan Y."/>
            <person name="Cao H."/>
            <person name="Xiong S."/>
            <person name="Wang X."/>
            <person name="Wei L."/>
            <person name="Li C."/>
            <person name="Ma Q."/>
            <person name="Ju M."/>
            <person name="Zhao R."/>
            <person name="Li G."/>
            <person name="Mu C."/>
            <person name="Tian Q."/>
            <person name="Mei H."/>
            <person name="Zhang T."/>
            <person name="Gao T."/>
            <person name="Zhang H."/>
        </authorList>
    </citation>
    <scope>NUCLEOTIDE SEQUENCE</scope>
    <source>
        <strain evidence="2">KEN1</strain>
    </source>
</reference>
<proteinExistence type="predicted"/>
<organism evidence="2">
    <name type="scientific">Sesamum latifolium</name>
    <dbReference type="NCBI Taxonomy" id="2727402"/>
    <lineage>
        <taxon>Eukaryota</taxon>
        <taxon>Viridiplantae</taxon>
        <taxon>Streptophyta</taxon>
        <taxon>Embryophyta</taxon>
        <taxon>Tracheophyta</taxon>
        <taxon>Spermatophyta</taxon>
        <taxon>Magnoliopsida</taxon>
        <taxon>eudicotyledons</taxon>
        <taxon>Gunneridae</taxon>
        <taxon>Pentapetalae</taxon>
        <taxon>asterids</taxon>
        <taxon>lamiids</taxon>
        <taxon>Lamiales</taxon>
        <taxon>Pedaliaceae</taxon>
        <taxon>Sesamum</taxon>
    </lineage>
</organism>
<name>A0AAW2XTB8_9LAMI</name>
<dbReference type="InterPro" id="IPR050796">
    <property type="entry name" value="SCF_F-box_component"/>
</dbReference>
<protein>
    <submittedName>
        <fullName evidence="2">F-box protein CPR1</fullName>
    </submittedName>
</protein>
<reference evidence="2" key="1">
    <citation type="submission" date="2020-06" db="EMBL/GenBank/DDBJ databases">
        <authorList>
            <person name="Li T."/>
            <person name="Hu X."/>
            <person name="Zhang T."/>
            <person name="Song X."/>
            <person name="Zhang H."/>
            <person name="Dai N."/>
            <person name="Sheng W."/>
            <person name="Hou X."/>
            <person name="Wei L."/>
        </authorList>
    </citation>
    <scope>NUCLEOTIDE SEQUENCE</scope>
    <source>
        <strain evidence="2">KEN1</strain>
        <tissue evidence="2">Leaf</tissue>
    </source>
</reference>
<dbReference type="PANTHER" id="PTHR31672">
    <property type="entry name" value="BNACNNG10540D PROTEIN"/>
    <property type="match status" value="1"/>
</dbReference>